<dbReference type="GO" id="GO:0008448">
    <property type="term" value="F:N-acetylglucosamine-6-phosphate deacetylase activity"/>
    <property type="evidence" value="ECO:0007669"/>
    <property type="project" value="TreeGrafter"/>
</dbReference>
<dbReference type="PANTHER" id="PTHR11113:SF15">
    <property type="entry name" value="N-ACETYLGLUCOSAMINE-6-PHOSPHATE DEACETYLASE-LIKE PROTEIN"/>
    <property type="match status" value="1"/>
</dbReference>
<protein>
    <submittedName>
        <fullName evidence="2">N-acetylglucosamine-6-phosphate deacetylase</fullName>
    </submittedName>
</protein>
<organism evidence="2 3">
    <name type="scientific">Geodia barretti</name>
    <name type="common">Barrett's horny sponge</name>
    <dbReference type="NCBI Taxonomy" id="519541"/>
    <lineage>
        <taxon>Eukaryota</taxon>
        <taxon>Metazoa</taxon>
        <taxon>Porifera</taxon>
        <taxon>Demospongiae</taxon>
        <taxon>Heteroscleromorpha</taxon>
        <taxon>Tetractinellida</taxon>
        <taxon>Astrophorina</taxon>
        <taxon>Geodiidae</taxon>
        <taxon>Geodia</taxon>
    </lineage>
</organism>
<dbReference type="Gene3D" id="3.20.20.140">
    <property type="entry name" value="Metal-dependent hydrolases"/>
    <property type="match status" value="1"/>
</dbReference>
<accession>A0AA35WTT1</accession>
<comment type="caution">
    <text evidence="2">The sequence shown here is derived from an EMBL/GenBank/DDBJ whole genome shotgun (WGS) entry which is preliminary data.</text>
</comment>
<proteinExistence type="predicted"/>
<sequence length="218" mass="23875">METLLIQADRAVLPGGVLEEDPVYVAVEGGRISGVFRGRSSAPVTDYPTMHTPLLCPGFVDTHTHGLGGAEDVVDFWLQPEHSQRLFPRYGTTSFLATVVLPRGHAKTQATLDVLNERCGKTGYGAVLEGIHAEGPVVNDLGGLPPSHQDLTLTEFQSLLDSMPSLRMMTISPHLDTSNNYLRIQALVNRSSNRSMMHVPLTCSSAKLIHWETFNEEK</sequence>
<dbReference type="Proteomes" id="UP001174909">
    <property type="component" value="Unassembled WGS sequence"/>
</dbReference>
<gene>
    <name evidence="2" type="ORF">GBAR_LOCUS18370</name>
</gene>
<evidence type="ECO:0000313" key="2">
    <source>
        <dbReference type="EMBL" id="CAI8032499.1"/>
    </source>
</evidence>
<evidence type="ECO:0000313" key="3">
    <source>
        <dbReference type="Proteomes" id="UP001174909"/>
    </source>
</evidence>
<keyword evidence="1" id="KW-0378">Hydrolase</keyword>
<dbReference type="InterPro" id="IPR032466">
    <property type="entry name" value="Metal_Hydrolase"/>
</dbReference>
<dbReference type="Gene3D" id="2.30.40.10">
    <property type="entry name" value="Urease, subunit C, domain 1"/>
    <property type="match status" value="1"/>
</dbReference>
<evidence type="ECO:0000256" key="1">
    <source>
        <dbReference type="ARBA" id="ARBA00022801"/>
    </source>
</evidence>
<dbReference type="GO" id="GO:0006046">
    <property type="term" value="P:N-acetylglucosamine catabolic process"/>
    <property type="evidence" value="ECO:0007669"/>
    <property type="project" value="TreeGrafter"/>
</dbReference>
<dbReference type="PANTHER" id="PTHR11113">
    <property type="entry name" value="N-ACETYLGLUCOSAMINE-6-PHOSPHATE DEACETYLASE"/>
    <property type="match status" value="1"/>
</dbReference>
<reference evidence="2" key="1">
    <citation type="submission" date="2023-03" db="EMBL/GenBank/DDBJ databases">
        <authorList>
            <person name="Steffen K."/>
            <person name="Cardenas P."/>
        </authorList>
    </citation>
    <scope>NUCLEOTIDE SEQUENCE</scope>
</reference>
<dbReference type="InterPro" id="IPR011059">
    <property type="entry name" value="Metal-dep_hydrolase_composite"/>
</dbReference>
<name>A0AA35WTT1_GEOBA</name>
<dbReference type="AlphaFoldDB" id="A0AA35WTT1"/>
<dbReference type="EMBL" id="CASHTH010002604">
    <property type="protein sequence ID" value="CAI8032499.1"/>
    <property type="molecule type" value="Genomic_DNA"/>
</dbReference>
<keyword evidence="3" id="KW-1185">Reference proteome</keyword>
<dbReference type="SUPFAM" id="SSF51556">
    <property type="entry name" value="Metallo-dependent hydrolases"/>
    <property type="match status" value="1"/>
</dbReference>